<dbReference type="Proteomes" id="UP000263627">
    <property type="component" value="Chromosome"/>
</dbReference>
<reference evidence="2 4" key="1">
    <citation type="submission" date="2018-09" db="EMBL/GenBank/DDBJ databases">
        <title>Whole genome sequencing of Citrobacter freundii AR_0116.</title>
        <authorList>
            <person name="Conlan S."/>
            <person name="Thomas P.J."/>
            <person name="Mullikin J."/>
            <person name="Frank K.M."/>
            <person name="Segre J.A."/>
        </authorList>
    </citation>
    <scope>NUCLEOTIDE SEQUENCE [LARGE SCALE GENOMIC DNA]</scope>
    <source>
        <strain evidence="2 4">AR_0116</strain>
    </source>
</reference>
<sequence>MNIRNLVDKIEFSHIVCFSLGVLTAIYSDVLFLHEFNSSTVSAIMDTVIAGSAIYAALSVRNWLKDRVKNKGFEHAEKILMNMTQSFIKLQSLKSGYDNFCDEYSQCKELSSSDNSKMKKIASELLDLNRSLNIELAQLLVEIKTLRSWDMNCKAENEYINFITAADNTRDCIQDFIKSAINMTYFNRYFYWQRSNEQIQINYNNTIDNYNNLEIRFEDVFCYERK</sequence>
<evidence type="ECO:0000313" key="4">
    <source>
        <dbReference type="Proteomes" id="UP000263627"/>
    </source>
</evidence>
<dbReference type="RefSeq" id="WP_119174076.1">
    <property type="nucleotide sequence ID" value="NZ_CP032184.1"/>
</dbReference>
<keyword evidence="1" id="KW-1133">Transmembrane helix</keyword>
<accession>A0AAD2PLA0</accession>
<proteinExistence type="predicted"/>
<evidence type="ECO:0000313" key="2">
    <source>
        <dbReference type="EMBL" id="AXZ47414.1"/>
    </source>
</evidence>
<protein>
    <submittedName>
        <fullName evidence="3">Uncharacterized protein</fullName>
    </submittedName>
</protein>
<dbReference type="EMBL" id="ABBJDF010000001">
    <property type="protein sequence ID" value="EHT9937220.1"/>
    <property type="molecule type" value="Genomic_DNA"/>
</dbReference>
<gene>
    <name evidence="2" type="ORF">AM363_10845</name>
    <name evidence="3" type="ORF">KY227_000245</name>
</gene>
<evidence type="ECO:0000313" key="3">
    <source>
        <dbReference type="EMBL" id="EHT9937220.1"/>
    </source>
</evidence>
<dbReference type="EMBL" id="CP032184">
    <property type="protein sequence ID" value="AXZ47414.1"/>
    <property type="molecule type" value="Genomic_DNA"/>
</dbReference>
<evidence type="ECO:0000256" key="1">
    <source>
        <dbReference type="SAM" id="Phobius"/>
    </source>
</evidence>
<keyword evidence="1" id="KW-0812">Transmembrane</keyword>
<keyword evidence="1" id="KW-0472">Membrane</keyword>
<organism evidence="3">
    <name type="scientific">Citrobacter freundii</name>
    <dbReference type="NCBI Taxonomy" id="546"/>
    <lineage>
        <taxon>Bacteria</taxon>
        <taxon>Pseudomonadati</taxon>
        <taxon>Pseudomonadota</taxon>
        <taxon>Gammaproteobacteria</taxon>
        <taxon>Enterobacterales</taxon>
        <taxon>Enterobacteriaceae</taxon>
        <taxon>Citrobacter</taxon>
        <taxon>Citrobacter freundii complex</taxon>
    </lineage>
</organism>
<feature type="transmembrane region" description="Helical" evidence="1">
    <location>
        <begin position="12"/>
        <end position="34"/>
    </location>
</feature>
<reference evidence="3" key="2">
    <citation type="submission" date="2021-07" db="EMBL/GenBank/DDBJ databases">
        <authorList>
            <consortium name="Clinical and Environmental Microbiology Branch: Whole genome sequencing antimicrobial resistance pathogens in the healthcare setting"/>
        </authorList>
    </citation>
    <scope>NUCLEOTIDE SEQUENCE</scope>
    <source>
        <strain evidence="3">2021DK-00049</strain>
    </source>
</reference>
<name>A0AAD2PLA0_CITFR</name>
<feature type="transmembrane region" description="Helical" evidence="1">
    <location>
        <begin position="40"/>
        <end position="60"/>
    </location>
</feature>
<dbReference type="AlphaFoldDB" id="A0AAD2PLA0"/>